<feature type="domain" description="HTH merR-type" evidence="4">
    <location>
        <begin position="5"/>
        <end position="73"/>
    </location>
</feature>
<dbReference type="PRINTS" id="PR00040">
    <property type="entry name" value="HTHMERR"/>
</dbReference>
<dbReference type="PANTHER" id="PTHR30204:SF97">
    <property type="entry name" value="MERR FAMILY REGULATORY PROTEIN"/>
    <property type="match status" value="1"/>
</dbReference>
<organism evidence="5 6">
    <name type="scientific">Streptosporangium vulgare</name>
    <dbReference type="NCBI Taxonomy" id="46190"/>
    <lineage>
        <taxon>Bacteria</taxon>
        <taxon>Bacillati</taxon>
        <taxon>Actinomycetota</taxon>
        <taxon>Actinomycetes</taxon>
        <taxon>Streptosporangiales</taxon>
        <taxon>Streptosporangiaceae</taxon>
        <taxon>Streptosporangium</taxon>
    </lineage>
</organism>
<dbReference type="SUPFAM" id="SSF46955">
    <property type="entry name" value="Putative DNA-binding domain"/>
    <property type="match status" value="1"/>
</dbReference>
<protein>
    <submittedName>
        <fullName evidence="5">MerR family transcriptional regulator</fullName>
    </submittedName>
</protein>
<name>A0ABV5TEW8_9ACTN</name>
<dbReference type="RefSeq" id="WP_344743505.1">
    <property type="nucleotide sequence ID" value="NZ_BAAAWW010000026.1"/>
</dbReference>
<dbReference type="SMART" id="SM00422">
    <property type="entry name" value="HTH_MERR"/>
    <property type="match status" value="1"/>
</dbReference>
<accession>A0ABV5TEW8</accession>
<evidence type="ECO:0000313" key="5">
    <source>
        <dbReference type="EMBL" id="MFB9677629.1"/>
    </source>
</evidence>
<dbReference type="InterPro" id="IPR009061">
    <property type="entry name" value="DNA-bd_dom_put_sf"/>
</dbReference>
<dbReference type="EMBL" id="JBHMBS010000008">
    <property type="protein sequence ID" value="MFB9677629.1"/>
    <property type="molecule type" value="Genomic_DNA"/>
</dbReference>
<gene>
    <name evidence="5" type="ORF">ACFFRH_19285</name>
</gene>
<dbReference type="Proteomes" id="UP001589610">
    <property type="component" value="Unassembled WGS sequence"/>
</dbReference>
<evidence type="ECO:0000259" key="4">
    <source>
        <dbReference type="PROSITE" id="PS50937"/>
    </source>
</evidence>
<evidence type="ECO:0000256" key="2">
    <source>
        <dbReference type="SAM" id="Coils"/>
    </source>
</evidence>
<comment type="caution">
    <text evidence="5">The sequence shown here is derived from an EMBL/GenBank/DDBJ whole genome shotgun (WGS) entry which is preliminary data.</text>
</comment>
<reference evidence="5 6" key="1">
    <citation type="submission" date="2024-09" db="EMBL/GenBank/DDBJ databases">
        <authorList>
            <person name="Sun Q."/>
            <person name="Mori K."/>
        </authorList>
    </citation>
    <scope>NUCLEOTIDE SEQUENCE [LARGE SCALE GENOMIC DNA]</scope>
    <source>
        <strain evidence="5 6">JCM 3028</strain>
    </source>
</reference>
<proteinExistence type="predicted"/>
<keyword evidence="2" id="KW-0175">Coiled coil</keyword>
<evidence type="ECO:0000313" key="6">
    <source>
        <dbReference type="Proteomes" id="UP001589610"/>
    </source>
</evidence>
<dbReference type="InterPro" id="IPR000551">
    <property type="entry name" value="MerR-type_HTH_dom"/>
</dbReference>
<keyword evidence="1" id="KW-0238">DNA-binding</keyword>
<evidence type="ECO:0000256" key="1">
    <source>
        <dbReference type="ARBA" id="ARBA00023125"/>
    </source>
</evidence>
<dbReference type="PANTHER" id="PTHR30204">
    <property type="entry name" value="REDOX-CYCLING DRUG-SENSING TRANSCRIPTIONAL ACTIVATOR SOXR"/>
    <property type="match status" value="1"/>
</dbReference>
<feature type="compositionally biased region" description="Polar residues" evidence="3">
    <location>
        <begin position="158"/>
        <end position="170"/>
    </location>
</feature>
<dbReference type="InterPro" id="IPR047057">
    <property type="entry name" value="MerR_fam"/>
</dbReference>
<feature type="region of interest" description="Disordered" evidence="3">
    <location>
        <begin position="133"/>
        <end position="170"/>
    </location>
</feature>
<dbReference type="Pfam" id="PF13411">
    <property type="entry name" value="MerR_1"/>
    <property type="match status" value="1"/>
</dbReference>
<evidence type="ECO:0000256" key="3">
    <source>
        <dbReference type="SAM" id="MobiDB-lite"/>
    </source>
</evidence>
<dbReference type="PROSITE" id="PS00552">
    <property type="entry name" value="HTH_MERR_1"/>
    <property type="match status" value="1"/>
</dbReference>
<sequence>MVESLLDIAEVAERSGLAPSALRFYENRGLIASAGRNGLRRTYRPDVLERLALVACARGAGFTITEIARFLLATPDDTKLRAHMAKKARELEEDIARLTRMRDGLHHASTCMHEPLVECPDFKRTFESSAALTPSLVTGRARSGGTRPGASPGGRVPSGTTIGSHSSHPG</sequence>
<dbReference type="PROSITE" id="PS50937">
    <property type="entry name" value="HTH_MERR_2"/>
    <property type="match status" value="1"/>
</dbReference>
<dbReference type="Gene3D" id="1.10.1660.10">
    <property type="match status" value="1"/>
</dbReference>
<feature type="coiled-coil region" evidence="2">
    <location>
        <begin position="81"/>
        <end position="108"/>
    </location>
</feature>
<keyword evidence="6" id="KW-1185">Reference proteome</keyword>